<sequence>MECKLFLAAVTKKILERSPLKSSMFRNLASLDPWHMCTKPDQCFVGLRKVLDVLTMAGRLSDYQWECVMAEYTELLQEVKHELRLFERSLSRLDEFFHDLLSFNPSYKELWKAVRLLLVLSHGQATVERAFSVNCQISVENLKGLSYISKRIICDAVDRAGGILNVPITKELRIAVSAARQHYGAHLESEKKRYQENAKQTKRRTIMEEVEGLQMKKKKLEAVVADLTASADGYAEKAERTGDISHVVKSNSLRKTAKAKAEELGSIKTQIEEKLKDLP</sequence>
<protein>
    <submittedName>
        <fullName evidence="1">Uncharacterized protein</fullName>
    </submittedName>
</protein>
<evidence type="ECO:0000313" key="1">
    <source>
        <dbReference type="EMBL" id="KAH7978847.1"/>
    </source>
</evidence>
<accession>A0ACB8DWN5</accession>
<gene>
    <name evidence="1" type="ORF">HPB49_006975</name>
</gene>
<dbReference type="Proteomes" id="UP000821865">
    <property type="component" value="Chromosome 1"/>
</dbReference>
<dbReference type="EMBL" id="CM023470">
    <property type="protein sequence ID" value="KAH7978847.1"/>
    <property type="molecule type" value="Genomic_DNA"/>
</dbReference>
<comment type="caution">
    <text evidence="1">The sequence shown here is derived from an EMBL/GenBank/DDBJ whole genome shotgun (WGS) entry which is preliminary data.</text>
</comment>
<organism evidence="1 2">
    <name type="scientific">Dermacentor silvarum</name>
    <name type="common">Tick</name>
    <dbReference type="NCBI Taxonomy" id="543639"/>
    <lineage>
        <taxon>Eukaryota</taxon>
        <taxon>Metazoa</taxon>
        <taxon>Ecdysozoa</taxon>
        <taxon>Arthropoda</taxon>
        <taxon>Chelicerata</taxon>
        <taxon>Arachnida</taxon>
        <taxon>Acari</taxon>
        <taxon>Parasitiformes</taxon>
        <taxon>Ixodida</taxon>
        <taxon>Ixodoidea</taxon>
        <taxon>Ixodidae</taxon>
        <taxon>Rhipicephalinae</taxon>
        <taxon>Dermacentor</taxon>
    </lineage>
</organism>
<keyword evidence="2" id="KW-1185">Reference proteome</keyword>
<reference evidence="1" key="1">
    <citation type="submission" date="2020-05" db="EMBL/GenBank/DDBJ databases">
        <title>Large-scale comparative analyses of tick genomes elucidate their genetic diversity and vector capacities.</title>
        <authorList>
            <person name="Jia N."/>
            <person name="Wang J."/>
            <person name="Shi W."/>
            <person name="Du L."/>
            <person name="Sun Y."/>
            <person name="Zhan W."/>
            <person name="Jiang J."/>
            <person name="Wang Q."/>
            <person name="Zhang B."/>
            <person name="Ji P."/>
            <person name="Sakyi L.B."/>
            <person name="Cui X."/>
            <person name="Yuan T."/>
            <person name="Jiang B."/>
            <person name="Yang W."/>
            <person name="Lam T.T.-Y."/>
            <person name="Chang Q."/>
            <person name="Ding S."/>
            <person name="Wang X."/>
            <person name="Zhu J."/>
            <person name="Ruan X."/>
            <person name="Zhao L."/>
            <person name="Wei J."/>
            <person name="Que T."/>
            <person name="Du C."/>
            <person name="Cheng J."/>
            <person name="Dai P."/>
            <person name="Han X."/>
            <person name="Huang E."/>
            <person name="Gao Y."/>
            <person name="Liu J."/>
            <person name="Shao H."/>
            <person name="Ye R."/>
            <person name="Li L."/>
            <person name="Wei W."/>
            <person name="Wang X."/>
            <person name="Wang C."/>
            <person name="Yang T."/>
            <person name="Huo Q."/>
            <person name="Li W."/>
            <person name="Guo W."/>
            <person name="Chen H."/>
            <person name="Zhou L."/>
            <person name="Ni X."/>
            <person name="Tian J."/>
            <person name="Zhou Y."/>
            <person name="Sheng Y."/>
            <person name="Liu T."/>
            <person name="Pan Y."/>
            <person name="Xia L."/>
            <person name="Li J."/>
            <person name="Zhao F."/>
            <person name="Cao W."/>
        </authorList>
    </citation>
    <scope>NUCLEOTIDE SEQUENCE</scope>
    <source>
        <strain evidence="1">Dsil-2018</strain>
    </source>
</reference>
<name>A0ACB8DWN5_DERSI</name>
<proteinExistence type="predicted"/>
<evidence type="ECO:0000313" key="2">
    <source>
        <dbReference type="Proteomes" id="UP000821865"/>
    </source>
</evidence>